<evidence type="ECO:0000256" key="1">
    <source>
        <dbReference type="ARBA" id="ARBA00005234"/>
    </source>
</evidence>
<evidence type="ECO:0000313" key="6">
    <source>
        <dbReference type="EMBL" id="GBG77298.1"/>
    </source>
</evidence>
<protein>
    <recommendedName>
        <fullName evidence="5">Ubiquitin-like protease family profile domain-containing protein</fullName>
    </recommendedName>
</protein>
<dbReference type="Pfam" id="PF02902">
    <property type="entry name" value="Peptidase_C48"/>
    <property type="match status" value="1"/>
</dbReference>
<organism evidence="6 7">
    <name type="scientific">Chara braunii</name>
    <name type="common">Braun's stonewort</name>
    <dbReference type="NCBI Taxonomy" id="69332"/>
    <lineage>
        <taxon>Eukaryota</taxon>
        <taxon>Viridiplantae</taxon>
        <taxon>Streptophyta</taxon>
        <taxon>Charophyceae</taxon>
        <taxon>Charales</taxon>
        <taxon>Characeae</taxon>
        <taxon>Chara</taxon>
    </lineage>
</organism>
<dbReference type="OrthoDB" id="1939479at2759"/>
<comment type="caution">
    <text evidence="6">The sequence shown here is derived from an EMBL/GenBank/DDBJ whole genome shotgun (WGS) entry which is preliminary data.</text>
</comment>
<dbReference type="SUPFAM" id="SSF54001">
    <property type="entry name" value="Cysteine proteinases"/>
    <property type="match status" value="1"/>
</dbReference>
<dbReference type="GO" id="GO:0006508">
    <property type="term" value="P:proteolysis"/>
    <property type="evidence" value="ECO:0007669"/>
    <property type="project" value="UniProtKB-KW"/>
</dbReference>
<dbReference type="Gene3D" id="3.40.395.10">
    <property type="entry name" value="Adenoviral Proteinase, Chain A"/>
    <property type="match status" value="1"/>
</dbReference>
<accession>A0A388L4X5</accession>
<dbReference type="EMBL" id="BFEA01000264">
    <property type="protein sequence ID" value="GBG77298.1"/>
    <property type="molecule type" value="Genomic_DNA"/>
</dbReference>
<keyword evidence="7" id="KW-1185">Reference proteome</keyword>
<name>A0A388L4X5_CHABU</name>
<dbReference type="AlphaFoldDB" id="A0A388L4X5"/>
<dbReference type="PANTHER" id="PTHR46915:SF2">
    <property type="entry name" value="UBIQUITIN-LIKE PROTEASE 4"/>
    <property type="match status" value="1"/>
</dbReference>
<dbReference type="GO" id="GO:0008234">
    <property type="term" value="F:cysteine-type peptidase activity"/>
    <property type="evidence" value="ECO:0007669"/>
    <property type="project" value="UniProtKB-KW"/>
</dbReference>
<proteinExistence type="inferred from homology"/>
<keyword evidence="3" id="KW-0378">Hydrolase</keyword>
<dbReference type="PROSITE" id="PS50600">
    <property type="entry name" value="ULP_PROTEASE"/>
    <property type="match status" value="1"/>
</dbReference>
<dbReference type="Proteomes" id="UP000265515">
    <property type="component" value="Unassembled WGS sequence"/>
</dbReference>
<evidence type="ECO:0000256" key="4">
    <source>
        <dbReference type="ARBA" id="ARBA00022807"/>
    </source>
</evidence>
<sequence length="535" mass="61032">MSMSAAQARTTLKEVMQYAEEGIYYDDDGELELLTERVPSYFEVRVNIRASIAANGEESLRAWMLLARFTEARDLRVDDNADTGAYSLRKVVGWMCTEGMSAEGDVDITKQQQGGTYTAVDLKKMLMTQARKWGMLVGDSNDELKSGAAKILLLSRFKDIPQSPPQDFQDLPVIIANGVEYVLFDQLVDFMQKSPQDRNVIHKALHDVTEQAQAGKDLVNYKMRTVEEDVICGTPLWDEIFIEALHRLTIATSDVDRKRSREEGWKLIAREANVALQAADGHTSSGEEIDRTVSFVRGNRSTGMAAEAGKRPKRVDEEHLFLFTWKSRRHAILITKRDVLRLGAKQWLNDNVIDMYLQSIYDEHFRDGDNMTLHVCTSFWHPTVIANHKVYIAKAGWQGRIKSTSPKLRRISNELRTTSIVLIPMNHENHWKLLLLLNVGQFLAVTEDNDDQKRPIAIVIDSFQQNGRQEWKALRTFLWYEYLSEADKARVFTPDTVDTSWVTLRDLLGSKIVYAECSQQTNTLDYGVYVCCMTA</sequence>
<evidence type="ECO:0000259" key="5">
    <source>
        <dbReference type="PROSITE" id="PS50600"/>
    </source>
</evidence>
<dbReference type="PANTHER" id="PTHR46915">
    <property type="entry name" value="UBIQUITIN-LIKE PROTEASE 4-RELATED"/>
    <property type="match status" value="1"/>
</dbReference>
<feature type="domain" description="Ubiquitin-like protease family profile" evidence="5">
    <location>
        <begin position="332"/>
        <end position="535"/>
    </location>
</feature>
<keyword evidence="2" id="KW-0645">Protease</keyword>
<dbReference type="STRING" id="69332.A0A388L4X5"/>
<dbReference type="InterPro" id="IPR003653">
    <property type="entry name" value="Peptidase_C48_C"/>
</dbReference>
<evidence type="ECO:0000313" key="7">
    <source>
        <dbReference type="Proteomes" id="UP000265515"/>
    </source>
</evidence>
<reference evidence="6 7" key="1">
    <citation type="journal article" date="2018" name="Cell">
        <title>The Chara Genome: Secondary Complexity and Implications for Plant Terrestrialization.</title>
        <authorList>
            <person name="Nishiyama T."/>
            <person name="Sakayama H."/>
            <person name="Vries J.D."/>
            <person name="Buschmann H."/>
            <person name="Saint-Marcoux D."/>
            <person name="Ullrich K.K."/>
            <person name="Haas F.B."/>
            <person name="Vanderstraeten L."/>
            <person name="Becker D."/>
            <person name="Lang D."/>
            <person name="Vosolsobe S."/>
            <person name="Rombauts S."/>
            <person name="Wilhelmsson P.K.I."/>
            <person name="Janitza P."/>
            <person name="Kern R."/>
            <person name="Heyl A."/>
            <person name="Rumpler F."/>
            <person name="Villalobos L.I.A.C."/>
            <person name="Clay J.M."/>
            <person name="Skokan R."/>
            <person name="Toyoda A."/>
            <person name="Suzuki Y."/>
            <person name="Kagoshima H."/>
            <person name="Schijlen E."/>
            <person name="Tajeshwar N."/>
            <person name="Catarino B."/>
            <person name="Hetherington A.J."/>
            <person name="Saltykova A."/>
            <person name="Bonnot C."/>
            <person name="Breuninger H."/>
            <person name="Symeonidi A."/>
            <person name="Radhakrishnan G.V."/>
            <person name="Van Nieuwerburgh F."/>
            <person name="Deforce D."/>
            <person name="Chang C."/>
            <person name="Karol K.G."/>
            <person name="Hedrich R."/>
            <person name="Ulvskov P."/>
            <person name="Glockner G."/>
            <person name="Delwiche C.F."/>
            <person name="Petrasek J."/>
            <person name="Van de Peer Y."/>
            <person name="Friml J."/>
            <person name="Beilby M."/>
            <person name="Dolan L."/>
            <person name="Kohara Y."/>
            <person name="Sugano S."/>
            <person name="Fujiyama A."/>
            <person name="Delaux P.-M."/>
            <person name="Quint M."/>
            <person name="TheiBen G."/>
            <person name="Hagemann M."/>
            <person name="Harholt J."/>
            <person name="Dunand C."/>
            <person name="Zachgo S."/>
            <person name="Langdale J."/>
            <person name="Maumus F."/>
            <person name="Straeten D.V.D."/>
            <person name="Gould S.B."/>
            <person name="Rensing S.A."/>
        </authorList>
    </citation>
    <scope>NUCLEOTIDE SEQUENCE [LARGE SCALE GENOMIC DNA]</scope>
    <source>
        <strain evidence="6 7">S276</strain>
    </source>
</reference>
<dbReference type="Gramene" id="GBG77298">
    <property type="protein sequence ID" value="GBG77298"/>
    <property type="gene ID" value="CBR_g23627"/>
</dbReference>
<keyword evidence="4" id="KW-0788">Thiol protease</keyword>
<comment type="similarity">
    <text evidence="1">Belongs to the peptidase C48 family.</text>
</comment>
<dbReference type="GO" id="GO:0016926">
    <property type="term" value="P:protein desumoylation"/>
    <property type="evidence" value="ECO:0007669"/>
    <property type="project" value="UniProtKB-ARBA"/>
</dbReference>
<dbReference type="InterPro" id="IPR038765">
    <property type="entry name" value="Papain-like_cys_pep_sf"/>
</dbReference>
<evidence type="ECO:0000256" key="2">
    <source>
        <dbReference type="ARBA" id="ARBA00022670"/>
    </source>
</evidence>
<evidence type="ECO:0000256" key="3">
    <source>
        <dbReference type="ARBA" id="ARBA00022801"/>
    </source>
</evidence>
<gene>
    <name evidence="6" type="ORF">CBR_g23627</name>
</gene>